<reference evidence="3" key="1">
    <citation type="submission" date="2016-10" db="EMBL/GenBank/DDBJ databases">
        <authorList>
            <person name="Varghese N."/>
            <person name="Submissions S."/>
        </authorList>
    </citation>
    <scope>NUCLEOTIDE SEQUENCE [LARGE SCALE GENOMIC DNA]</scope>
    <source>
        <strain evidence="3">IBRC-M 10761</strain>
    </source>
</reference>
<dbReference type="InterPro" id="IPR018723">
    <property type="entry name" value="DUF2254_membrane"/>
</dbReference>
<feature type="transmembrane region" description="Helical" evidence="1">
    <location>
        <begin position="133"/>
        <end position="159"/>
    </location>
</feature>
<keyword evidence="1" id="KW-0812">Transmembrane</keyword>
<gene>
    <name evidence="2" type="ORF">SAMN05192553_102192</name>
</gene>
<dbReference type="RefSeq" id="WP_092170752.1">
    <property type="nucleotide sequence ID" value="NZ_FNZH01000002.1"/>
</dbReference>
<name>A0A1H6VNG9_9BACT</name>
<keyword evidence="1" id="KW-1133">Transmembrane helix</keyword>
<evidence type="ECO:0000313" key="2">
    <source>
        <dbReference type="EMBL" id="SEJ06181.1"/>
    </source>
</evidence>
<feature type="transmembrane region" description="Helical" evidence="1">
    <location>
        <begin position="62"/>
        <end position="88"/>
    </location>
</feature>
<dbReference type="STRING" id="1416801.SAMN05192553_102192"/>
<evidence type="ECO:0000313" key="3">
    <source>
        <dbReference type="Proteomes" id="UP000199403"/>
    </source>
</evidence>
<dbReference type="EMBL" id="FNZH01000002">
    <property type="protein sequence ID" value="SEJ06181.1"/>
    <property type="molecule type" value="Genomic_DNA"/>
</dbReference>
<organism evidence="2 3">
    <name type="scientific">Cyclobacterium xiamenense</name>
    <dbReference type="NCBI Taxonomy" id="1297121"/>
    <lineage>
        <taxon>Bacteria</taxon>
        <taxon>Pseudomonadati</taxon>
        <taxon>Bacteroidota</taxon>
        <taxon>Cytophagia</taxon>
        <taxon>Cytophagales</taxon>
        <taxon>Cyclobacteriaceae</taxon>
        <taxon>Cyclobacterium</taxon>
    </lineage>
</organism>
<feature type="transmembrane region" description="Helical" evidence="1">
    <location>
        <begin position="109"/>
        <end position="127"/>
    </location>
</feature>
<keyword evidence="3" id="KW-1185">Reference proteome</keyword>
<keyword evidence="1" id="KW-0472">Membrane</keyword>
<proteinExistence type="predicted"/>
<protein>
    <submittedName>
        <fullName evidence="2">Uncharacterized membrane protein</fullName>
    </submittedName>
</protein>
<dbReference type="OrthoDB" id="2955631at2"/>
<dbReference type="Pfam" id="PF10011">
    <property type="entry name" value="DUF2254"/>
    <property type="match status" value="1"/>
</dbReference>
<dbReference type="AlphaFoldDB" id="A0A1H6VNG9"/>
<evidence type="ECO:0000256" key="1">
    <source>
        <dbReference type="SAM" id="Phobius"/>
    </source>
</evidence>
<dbReference type="Proteomes" id="UP000199403">
    <property type="component" value="Unassembled WGS sequence"/>
</dbReference>
<feature type="transmembrane region" description="Helical" evidence="1">
    <location>
        <begin position="12"/>
        <end position="36"/>
    </location>
</feature>
<accession>A0A1H6VNG9</accession>
<sequence>MKKLLFWWSELTSTFWFIPVFIIFIGIVLAVSLVYVDSYSGFDPSGGVEYFFPGSPDAAKNILTTIAAAMIGVAGTVFSITLVALTLASSQFGPRLVKNFMYDRINQTVLGTYVSLFIYCLIVLNTVKDTGNLQFIPLFSVAFALMMAIANIVLLIVFIHHVATSIQADYIIGNISAKLFRNLTHLFPQEMGKEPDQHVPNPEKEKSNYATSQVLECGFDGYLQYIDSDKLMEEARKQEVFIELFHRPGSYLVKSLELAKVYSNKALDKEAMSRLRQHFLGGKTRTPQQDAEHAIHQMVEIAARALSPGINDPYTAISCIDNLISSLAYLTQVKFPTAYRLDKEGTLRIKADILTFEGMMDAAFNAIRQYAKDSPSVIIRLMEAMVTLSKFAETPEQKQPIKKHAEMIWNQGKKYFDEENDLKDLEKRYQNIG</sequence>